<dbReference type="InterPro" id="IPR006680">
    <property type="entry name" value="Amidohydro-rel"/>
</dbReference>
<dbReference type="SUPFAM" id="SSF51556">
    <property type="entry name" value="Metallo-dependent hydrolases"/>
    <property type="match status" value="1"/>
</dbReference>
<dbReference type="EMBL" id="SLWL01000001">
    <property type="protein sequence ID" value="TCO15772.1"/>
    <property type="molecule type" value="Genomic_DNA"/>
</dbReference>
<evidence type="ECO:0000259" key="2">
    <source>
        <dbReference type="Pfam" id="PF01979"/>
    </source>
</evidence>
<dbReference type="PANTHER" id="PTHR43135">
    <property type="entry name" value="ALPHA-D-RIBOSE 1-METHYLPHOSPHONATE 5-TRIPHOSPHATE DIPHOSPHATASE"/>
    <property type="match status" value="1"/>
</dbReference>
<feature type="signal peptide" evidence="1">
    <location>
        <begin position="1"/>
        <end position="19"/>
    </location>
</feature>
<dbReference type="AlphaFoldDB" id="A0A4R2GX45"/>
<dbReference type="InterPro" id="IPR051781">
    <property type="entry name" value="Metallo-dep_Hydrolase"/>
</dbReference>
<gene>
    <name evidence="3" type="ORF">EV666_10119</name>
</gene>
<feature type="chain" id="PRO_5020907248" evidence="1">
    <location>
        <begin position="20"/>
        <end position="459"/>
    </location>
</feature>
<dbReference type="RefSeq" id="WP_132001096.1">
    <property type="nucleotide sequence ID" value="NZ_JBHUNN010000002.1"/>
</dbReference>
<dbReference type="PANTHER" id="PTHR43135:SF3">
    <property type="entry name" value="ALPHA-D-RIBOSE 1-METHYLPHOSPHONATE 5-TRIPHOSPHATE DIPHOSPHATASE"/>
    <property type="match status" value="1"/>
</dbReference>
<keyword evidence="4" id="KW-1185">Reference proteome</keyword>
<reference evidence="3 4" key="1">
    <citation type="submission" date="2019-03" db="EMBL/GenBank/DDBJ databases">
        <title>Genomic Encyclopedia of Type Strains, Phase IV (KMG-IV): sequencing the most valuable type-strain genomes for metagenomic binning, comparative biology and taxonomic classification.</title>
        <authorList>
            <person name="Goeker M."/>
        </authorList>
    </citation>
    <scope>NUCLEOTIDE SEQUENCE [LARGE SCALE GENOMIC DNA]</scope>
    <source>
        <strain evidence="3 4">DSM 22958</strain>
    </source>
</reference>
<accession>A0A4R2GX45</accession>
<dbReference type="SUPFAM" id="SSF51338">
    <property type="entry name" value="Composite domain of metallo-dependent hydrolases"/>
    <property type="match status" value="1"/>
</dbReference>
<dbReference type="Gene3D" id="2.30.40.10">
    <property type="entry name" value="Urease, subunit C, domain 1"/>
    <property type="match status" value="1"/>
</dbReference>
<dbReference type="InterPro" id="IPR032466">
    <property type="entry name" value="Metal_Hydrolase"/>
</dbReference>
<evidence type="ECO:0000313" key="4">
    <source>
        <dbReference type="Proteomes" id="UP000294881"/>
    </source>
</evidence>
<name>A0A4R2GX45_9HYPH</name>
<dbReference type="Pfam" id="PF01979">
    <property type="entry name" value="Amidohydro_1"/>
    <property type="match status" value="1"/>
</dbReference>
<proteinExistence type="predicted"/>
<keyword evidence="3" id="KW-0378">Hydrolase</keyword>
<dbReference type="Gene3D" id="3.20.20.140">
    <property type="entry name" value="Metal-dependent hydrolases"/>
    <property type="match status" value="1"/>
</dbReference>
<feature type="domain" description="Amidohydrolase-related" evidence="2">
    <location>
        <begin position="91"/>
        <end position="451"/>
    </location>
</feature>
<dbReference type="InterPro" id="IPR057744">
    <property type="entry name" value="OTAase-like"/>
</dbReference>
<protein>
    <submittedName>
        <fullName evidence="3">Imidazolonepropionase-like amidohydrolase</fullName>
    </submittedName>
</protein>
<dbReference type="InterPro" id="IPR011059">
    <property type="entry name" value="Metal-dep_hydrolase_composite"/>
</dbReference>
<comment type="caution">
    <text evidence="3">The sequence shown here is derived from an EMBL/GenBank/DDBJ whole genome shotgun (WGS) entry which is preliminary data.</text>
</comment>
<dbReference type="CDD" id="cd01299">
    <property type="entry name" value="Met_dep_hydrolase_A"/>
    <property type="match status" value="1"/>
</dbReference>
<evidence type="ECO:0000256" key="1">
    <source>
        <dbReference type="SAM" id="SignalP"/>
    </source>
</evidence>
<keyword evidence="1" id="KW-0732">Signal</keyword>
<evidence type="ECO:0000313" key="3">
    <source>
        <dbReference type="EMBL" id="TCO15772.1"/>
    </source>
</evidence>
<dbReference type="GO" id="GO:0016810">
    <property type="term" value="F:hydrolase activity, acting on carbon-nitrogen (but not peptide) bonds"/>
    <property type="evidence" value="ECO:0007669"/>
    <property type="project" value="InterPro"/>
</dbReference>
<dbReference type="OrthoDB" id="9782972at2"/>
<organism evidence="3 4">
    <name type="scientific">Camelimonas lactis</name>
    <dbReference type="NCBI Taxonomy" id="659006"/>
    <lineage>
        <taxon>Bacteria</taxon>
        <taxon>Pseudomonadati</taxon>
        <taxon>Pseudomonadota</taxon>
        <taxon>Alphaproteobacteria</taxon>
        <taxon>Hyphomicrobiales</taxon>
        <taxon>Chelatococcaceae</taxon>
        <taxon>Camelimonas</taxon>
    </lineage>
</organism>
<sequence>MRGYAGILFALVLAHPVAAHPVAAPSAGQAVAPAAAAPAETLFRNVRVFDGKSDRLSAPTSVLVRGNVIAAIGETAGASPGATVVEGGGRTLMPGLIDAHWHAMFVRPTPEQMMLGDYGFNVLQAGAEATATLLRGFTTVRDVGGPSFGLKQAIDSAVLPGPRIWPSGALITVTSGHGDFRMPSELPRDGSKPLSRMEQLGATMVADSPDQVRERVREQLMLGASQIKLTGGGGVASPHSPLDVSTFTPEELKAAVEAAANWGTYVTVHAYTSPAVRRAIDAGVKVIEHAQLMDDATAKYMADRGVWLSAQPIVEEFFGGMFPPGSEQAEKAAEVMAGTDRLYGLAKKYNLKVAFGTDVLFSAAMARMQGRMLASLSKWYTPAEILRQATGTNAELLTLSGKRSPYKGRLGVVDEGALADLILVDGDPLSNINLVSDPERNFLVIMKDGKVYKNSLARP</sequence>
<dbReference type="Proteomes" id="UP000294881">
    <property type="component" value="Unassembled WGS sequence"/>
</dbReference>